<name>A0AAV2S133_MEGNR</name>
<organism evidence="2 3">
    <name type="scientific">Meganyctiphanes norvegica</name>
    <name type="common">Northern krill</name>
    <name type="synonym">Thysanopoda norvegica</name>
    <dbReference type="NCBI Taxonomy" id="48144"/>
    <lineage>
        <taxon>Eukaryota</taxon>
        <taxon>Metazoa</taxon>
        <taxon>Ecdysozoa</taxon>
        <taxon>Arthropoda</taxon>
        <taxon>Crustacea</taxon>
        <taxon>Multicrustacea</taxon>
        <taxon>Malacostraca</taxon>
        <taxon>Eumalacostraca</taxon>
        <taxon>Eucarida</taxon>
        <taxon>Euphausiacea</taxon>
        <taxon>Euphausiidae</taxon>
        <taxon>Meganyctiphanes</taxon>
    </lineage>
</organism>
<reference evidence="2 3" key="1">
    <citation type="submission" date="2024-05" db="EMBL/GenBank/DDBJ databases">
        <authorList>
            <person name="Wallberg A."/>
        </authorList>
    </citation>
    <scope>NUCLEOTIDE SEQUENCE [LARGE SCALE GENOMIC DNA]</scope>
</reference>
<keyword evidence="1" id="KW-0732">Signal</keyword>
<sequence length="461" mass="51922">YSCVRVSFREMWSALCVTACILPALCMGVPLSGDDSGIDVTGWQPRLLGSTKLKYAAFIEAYFSEDDSLDYADRWTVYCSTFNPANGILGINDKVYYLRAPGNYINNMSEFHMDKMDQSSHWPNNPDYMPSAAVGTEGIVWSSGFLVPGSTHGQLQMYDTQQDPPAGPVNIASLDENNWSYHKTLFKDMDNDGDLDALTARFHVRTLGDPLKELVWLENENQGMVEGWKQHVITDGGPDVSFWPVTLTSFGQEYDAFLVGEFWGQQLSLYWTENEDNDWTHLNSIKKRVIDPTAGQVFDVLEYDFNQDGVLEFACTSFHEDLGYGEVYKYTIPEDFKEGEFERTTMATDFIPHDVNGGGMSPGNIKPFSPSKAYSEEVEEDGMPHKSWFLLSGDDAGQMFIMTPNSTDRSDFAYDRHVLTNTGADIIGKMSYGDFDDDGYTEIVVAYYSEGAVFYYTYAPE</sequence>
<gene>
    <name evidence="2" type="ORF">MNOR_LOCUS30493</name>
</gene>
<feature type="chain" id="PRO_5043819595" description="FG-GAP repeat protein" evidence="1">
    <location>
        <begin position="29"/>
        <end position="461"/>
    </location>
</feature>
<evidence type="ECO:0000313" key="3">
    <source>
        <dbReference type="Proteomes" id="UP001497623"/>
    </source>
</evidence>
<dbReference type="SUPFAM" id="SSF69318">
    <property type="entry name" value="Integrin alpha N-terminal domain"/>
    <property type="match status" value="1"/>
</dbReference>
<protein>
    <recommendedName>
        <fullName evidence="4">FG-GAP repeat protein</fullName>
    </recommendedName>
</protein>
<dbReference type="InterPro" id="IPR028994">
    <property type="entry name" value="Integrin_alpha_N"/>
</dbReference>
<feature type="signal peptide" evidence="1">
    <location>
        <begin position="1"/>
        <end position="28"/>
    </location>
</feature>
<comment type="caution">
    <text evidence="2">The sequence shown here is derived from an EMBL/GenBank/DDBJ whole genome shotgun (WGS) entry which is preliminary data.</text>
</comment>
<feature type="non-terminal residue" evidence="2">
    <location>
        <position position="1"/>
    </location>
</feature>
<dbReference type="AlphaFoldDB" id="A0AAV2S133"/>
<proteinExistence type="predicted"/>
<evidence type="ECO:0008006" key="4">
    <source>
        <dbReference type="Google" id="ProtNLM"/>
    </source>
</evidence>
<dbReference type="PANTHER" id="PTHR35836">
    <property type="entry name" value="VCBS REPEAT-CONTAINING PROTEIN"/>
    <property type="match status" value="1"/>
</dbReference>
<accession>A0AAV2S133</accession>
<evidence type="ECO:0000256" key="1">
    <source>
        <dbReference type="SAM" id="SignalP"/>
    </source>
</evidence>
<keyword evidence="3" id="KW-1185">Reference proteome</keyword>
<dbReference type="PANTHER" id="PTHR35836:SF1">
    <property type="entry name" value="VCBS REPEAT-CONTAINING PROTEIN"/>
    <property type="match status" value="1"/>
</dbReference>
<dbReference type="EMBL" id="CAXKWB010037363">
    <property type="protein sequence ID" value="CAL4149720.1"/>
    <property type="molecule type" value="Genomic_DNA"/>
</dbReference>
<evidence type="ECO:0000313" key="2">
    <source>
        <dbReference type="EMBL" id="CAL4149720.1"/>
    </source>
</evidence>
<dbReference type="Proteomes" id="UP001497623">
    <property type="component" value="Unassembled WGS sequence"/>
</dbReference>